<dbReference type="RefSeq" id="WP_070859249.1">
    <property type="nucleotide sequence ID" value="NZ_CP065628.1"/>
</dbReference>
<evidence type="ECO:0000313" key="4">
    <source>
        <dbReference type="EMBL" id="QPR31440.1"/>
    </source>
</evidence>
<dbReference type="SUPFAM" id="SSF53335">
    <property type="entry name" value="S-adenosyl-L-methionine-dependent methyltransferases"/>
    <property type="match status" value="1"/>
</dbReference>
<dbReference type="InterPro" id="IPR044946">
    <property type="entry name" value="Restrct_endonuc_typeI_TRD_sf"/>
</dbReference>
<evidence type="ECO:0000256" key="1">
    <source>
        <dbReference type="ARBA" id="ARBA00022747"/>
    </source>
</evidence>
<dbReference type="GO" id="GO:0008170">
    <property type="term" value="F:N-methyltransferase activity"/>
    <property type="evidence" value="ECO:0007669"/>
    <property type="project" value="InterPro"/>
</dbReference>
<dbReference type="EMBL" id="CP066023">
    <property type="protein sequence ID" value="QQB83318.1"/>
    <property type="molecule type" value="Genomic_DNA"/>
</dbReference>
<gene>
    <name evidence="4" type="ORF">I6G95_03015</name>
    <name evidence="5" type="ORF">I6H48_03595</name>
</gene>
<dbReference type="InterPro" id="IPR029063">
    <property type="entry name" value="SAM-dependent_MTases_sf"/>
</dbReference>
<keyword evidence="7" id="KW-1185">Reference proteome</keyword>
<dbReference type="GO" id="GO:0032259">
    <property type="term" value="P:methylation"/>
    <property type="evidence" value="ECO:0007669"/>
    <property type="project" value="UniProtKB-KW"/>
</dbReference>
<keyword evidence="4" id="KW-0489">Methyltransferase</keyword>
<protein>
    <submittedName>
        <fullName evidence="4">N-6 DNA methylase</fullName>
    </submittedName>
</protein>
<dbReference type="EMBL" id="CP065628">
    <property type="protein sequence ID" value="QPR31440.1"/>
    <property type="molecule type" value="Genomic_DNA"/>
</dbReference>
<dbReference type="Proteomes" id="UP000594774">
    <property type="component" value="Chromosome"/>
</dbReference>
<dbReference type="InterPro" id="IPR001387">
    <property type="entry name" value="Cro/C1-type_HTH"/>
</dbReference>
<organism evidence="4 6">
    <name type="scientific">Corynebacterium amycolatum</name>
    <dbReference type="NCBI Taxonomy" id="43765"/>
    <lineage>
        <taxon>Bacteria</taxon>
        <taxon>Bacillati</taxon>
        <taxon>Actinomycetota</taxon>
        <taxon>Actinomycetes</taxon>
        <taxon>Mycobacteriales</taxon>
        <taxon>Corynebacteriaceae</taxon>
        <taxon>Corynebacterium</taxon>
    </lineage>
</organism>
<keyword evidence="2" id="KW-0238">DNA-binding</keyword>
<dbReference type="Proteomes" id="UP000595198">
    <property type="component" value="Chromosome"/>
</dbReference>
<dbReference type="AlphaFoldDB" id="A0AB37GHL1"/>
<dbReference type="PRINTS" id="PR00507">
    <property type="entry name" value="N12N6MTFRASE"/>
</dbReference>
<dbReference type="PANTHER" id="PTHR42998">
    <property type="entry name" value="TYPE I RESTRICTION ENZYME HINDVIIP M PROTEIN-RELATED"/>
    <property type="match status" value="1"/>
</dbReference>
<evidence type="ECO:0000259" key="3">
    <source>
        <dbReference type="PROSITE" id="PS50943"/>
    </source>
</evidence>
<dbReference type="SUPFAM" id="SSF46955">
    <property type="entry name" value="Putative DNA-binding domain"/>
    <property type="match status" value="1"/>
</dbReference>
<evidence type="ECO:0000256" key="2">
    <source>
        <dbReference type="ARBA" id="ARBA00023125"/>
    </source>
</evidence>
<accession>A0AB37GHL1</accession>
<dbReference type="PANTHER" id="PTHR42998:SF1">
    <property type="entry name" value="TYPE I RESTRICTION ENZYME HINDI METHYLASE SUBUNIT"/>
    <property type="match status" value="1"/>
</dbReference>
<evidence type="ECO:0000313" key="7">
    <source>
        <dbReference type="Proteomes" id="UP000595198"/>
    </source>
</evidence>
<dbReference type="PROSITE" id="PS50943">
    <property type="entry name" value="HTH_CROC1"/>
    <property type="match status" value="1"/>
</dbReference>
<proteinExistence type="predicted"/>
<dbReference type="InterPro" id="IPR052916">
    <property type="entry name" value="Type-I_RE_MTase_Subunit"/>
</dbReference>
<dbReference type="CDD" id="cd02440">
    <property type="entry name" value="AdoMet_MTases"/>
    <property type="match status" value="1"/>
</dbReference>
<dbReference type="Gene3D" id="1.10.10.10">
    <property type="entry name" value="Winged helix-like DNA-binding domain superfamily/Winged helix DNA-binding domain"/>
    <property type="match status" value="1"/>
</dbReference>
<dbReference type="SUPFAM" id="SSF116734">
    <property type="entry name" value="DNA methylase specificity domain"/>
    <property type="match status" value="1"/>
</dbReference>
<feature type="domain" description="HTH cro/C1-type" evidence="3">
    <location>
        <begin position="12"/>
        <end position="31"/>
    </location>
</feature>
<dbReference type="Gene3D" id="3.40.50.150">
    <property type="entry name" value="Vaccinia Virus protein VP39"/>
    <property type="match status" value="1"/>
</dbReference>
<dbReference type="GO" id="GO:0009307">
    <property type="term" value="P:DNA restriction-modification system"/>
    <property type="evidence" value="ECO:0007669"/>
    <property type="project" value="UniProtKB-KW"/>
</dbReference>
<evidence type="ECO:0000313" key="6">
    <source>
        <dbReference type="Proteomes" id="UP000594774"/>
    </source>
</evidence>
<dbReference type="InterPro" id="IPR003356">
    <property type="entry name" value="DNA_methylase_A-5"/>
</dbReference>
<dbReference type="Gene3D" id="3.90.220.20">
    <property type="entry name" value="DNA methylase specificity domains"/>
    <property type="match status" value="1"/>
</dbReference>
<name>A0AB37GHL1_CORAY</name>
<sequence>MTSDQANLSGILSLKEIAELAGVSRPTVSNWRRRKVDFPRPTSSSSPSKPLFDATEIHDWLRSNELLPPGWEKNAETLSMSSRINLLRADGLRPMDAAIFALSTLVAPASEPISDYKIAWEESVAARLREVADEATRQAFHESINTTLSTVSPENLESTMQHARSLSPDSILNAEHVVIDALFGDAGRSNVGHFTSEDSVCARVFREATSNVVHSKQVASRDGKPLGRVLDPMCGIGTTLLQVAHDHAPVSIVGFDIDPRALVVASLRALIRGTNATFSVLDSLSHSSEPADLVVCEPPFGMRLSREQRPHMENIFAQVLNLPHPRIRTADTAIIATCINQLSQSGRAIVLTPLAPLFQPSYAELRQQLVALNAVDTIIQLPSKMLTSTSIPTALWILRAPSNSSDGNSVSLIDSSSVPTSDLNLKSWLTTVQSGGKLPVPHFRVTLADVVKKGGALLPELFAEPQISDDAFTGFSTQVASLSKAANSASTLLEKFLKDRVAIHTGADELEWKKLDELIEVGNIERVRSNTRGLKEAPAGGIVAKIFEPYRRLDTPRNGSVTSSDEFLSPNSVVVPHLETMPARVFHEKGDWIAPRFSTVLRTDDSVFLPEYLAACVNADFNKGPSSGVIIPNRSIRDIKIPLISKEQQSRLVEVLGALDSFTAEIDAAAESIEAVSAKLLNEVFNDA</sequence>
<evidence type="ECO:0000313" key="5">
    <source>
        <dbReference type="EMBL" id="QQB83318.1"/>
    </source>
</evidence>
<dbReference type="Pfam" id="PF02384">
    <property type="entry name" value="N6_Mtase"/>
    <property type="match status" value="1"/>
</dbReference>
<dbReference type="GO" id="GO:0003677">
    <property type="term" value="F:DNA binding"/>
    <property type="evidence" value="ECO:0007669"/>
    <property type="project" value="UniProtKB-KW"/>
</dbReference>
<dbReference type="InterPro" id="IPR036388">
    <property type="entry name" value="WH-like_DNA-bd_sf"/>
</dbReference>
<dbReference type="InterPro" id="IPR009061">
    <property type="entry name" value="DNA-bd_dom_put_sf"/>
</dbReference>
<keyword evidence="1" id="KW-0680">Restriction system</keyword>
<keyword evidence="4" id="KW-0808">Transferase</keyword>
<reference evidence="6 7" key="1">
    <citation type="submission" date="2020-12" db="EMBL/GenBank/DDBJ databases">
        <title>FDA dAtabase for Regulatory Grade micrObial Sequences (FDA-ARGOS): Supporting development and validation of Infectious Disease Dx tests.</title>
        <authorList>
            <person name="Sproer C."/>
            <person name="Gronow S."/>
            <person name="Severitt S."/>
            <person name="Schroder I."/>
            <person name="Tallon L."/>
            <person name="Sadzewicz L."/>
            <person name="Zhao X."/>
            <person name="Boylan J."/>
            <person name="Ott S."/>
            <person name="Bowen H."/>
            <person name="Vavikolanu K."/>
            <person name="Mehta A."/>
            <person name="Aluvathingal J."/>
            <person name="Nadendla S."/>
            <person name="Lowell S."/>
            <person name="Myers T."/>
            <person name="Yan Y."/>
            <person name="Sichtig H."/>
        </authorList>
    </citation>
    <scope>NUCLEOTIDE SEQUENCE [LARGE SCALE GENOMIC DNA]</scope>
    <source>
        <strain evidence="4 6">FDAARGOS_938</strain>
        <strain evidence="5 7">FDAARGOS_991</strain>
    </source>
</reference>